<feature type="transmembrane region" description="Helical" evidence="1">
    <location>
        <begin position="128"/>
        <end position="147"/>
    </location>
</feature>
<dbReference type="Proteomes" id="UP000248889">
    <property type="component" value="Unassembled WGS sequence"/>
</dbReference>
<dbReference type="AlphaFoldDB" id="A0A2X0IIH7"/>
<accession>A0A2X0IIH7</accession>
<organism evidence="2 3">
    <name type="scientific">Streptacidiphilus pinicola</name>
    <dbReference type="NCBI Taxonomy" id="2219663"/>
    <lineage>
        <taxon>Bacteria</taxon>
        <taxon>Bacillati</taxon>
        <taxon>Actinomycetota</taxon>
        <taxon>Actinomycetes</taxon>
        <taxon>Kitasatosporales</taxon>
        <taxon>Streptomycetaceae</taxon>
        <taxon>Streptacidiphilus</taxon>
    </lineage>
</organism>
<protein>
    <submittedName>
        <fullName evidence="2">Uncharacterized protein</fullName>
    </submittedName>
</protein>
<evidence type="ECO:0000313" key="3">
    <source>
        <dbReference type="Proteomes" id="UP000248889"/>
    </source>
</evidence>
<keyword evidence="1" id="KW-1133">Transmembrane helix</keyword>
<keyword evidence="3" id="KW-1185">Reference proteome</keyword>
<comment type="caution">
    <text evidence="2">The sequence shown here is derived from an EMBL/GenBank/DDBJ whole genome shotgun (WGS) entry which is preliminary data.</text>
</comment>
<feature type="transmembrane region" description="Helical" evidence="1">
    <location>
        <begin position="93"/>
        <end position="116"/>
    </location>
</feature>
<proteinExistence type="predicted"/>
<sequence length="179" mass="18999">MLNAKRDRVRSFRNIILLTSLCMALLLAAWAILGAYDVQAGRILGFKDPTYPLGASPTRIDILIVELVGVTSAALVGAVALRNIDGTTQPFMVPAFLMLLKLPTGGISALLGLLLLRGGLVSAVQISHSSAAILAWAAIFGAGQELVTRLVDQKGRTLLQQANYSPIGIELASEESHRP</sequence>
<reference evidence="2 3" key="1">
    <citation type="submission" date="2018-06" db="EMBL/GenBank/DDBJ databases">
        <title>Streptacidiphilus pinicola sp. nov., isolated from pine grove soil.</title>
        <authorList>
            <person name="Roh S.G."/>
            <person name="Park S."/>
            <person name="Kim M.-K."/>
            <person name="Yun B.-R."/>
            <person name="Park J."/>
            <person name="Kim M.J."/>
            <person name="Kim Y.S."/>
            <person name="Kim S.B."/>
        </authorList>
    </citation>
    <scope>NUCLEOTIDE SEQUENCE [LARGE SCALE GENOMIC DNA]</scope>
    <source>
        <strain evidence="2 3">MMS16-CNU450</strain>
    </source>
</reference>
<keyword evidence="1" id="KW-0812">Transmembrane</keyword>
<gene>
    <name evidence="2" type="ORF">DN069_14685</name>
</gene>
<keyword evidence="1" id="KW-0472">Membrane</keyword>
<dbReference type="EMBL" id="QKYN01000056">
    <property type="protein sequence ID" value="RAG84894.1"/>
    <property type="molecule type" value="Genomic_DNA"/>
</dbReference>
<evidence type="ECO:0000256" key="1">
    <source>
        <dbReference type="SAM" id="Phobius"/>
    </source>
</evidence>
<name>A0A2X0IIH7_9ACTN</name>
<evidence type="ECO:0000313" key="2">
    <source>
        <dbReference type="EMBL" id="RAG84894.1"/>
    </source>
</evidence>
<feature type="transmembrane region" description="Helical" evidence="1">
    <location>
        <begin position="59"/>
        <end position="81"/>
    </location>
</feature>